<feature type="region of interest" description="Disordered" evidence="1">
    <location>
        <begin position="43"/>
        <end position="79"/>
    </location>
</feature>
<sequence>MRPVWILSLFLGAAMAVDNTSPAPHAVQARAEPGAGHALLHEGFVYKRQGKGKKSQPKQPGQKPGQRPDPPRFPGGGRN</sequence>
<accession>A0A8H3ZWL7</accession>
<dbReference type="Proteomes" id="UP000434172">
    <property type="component" value="Unassembled WGS sequence"/>
</dbReference>
<proteinExistence type="predicted"/>
<keyword evidence="2" id="KW-0732">Signal</keyword>
<evidence type="ECO:0000313" key="4">
    <source>
        <dbReference type="Proteomes" id="UP000434172"/>
    </source>
</evidence>
<comment type="caution">
    <text evidence="3">The sequence shown here is derived from an EMBL/GenBank/DDBJ whole genome shotgun (WGS) entry which is preliminary data.</text>
</comment>
<protein>
    <submittedName>
        <fullName evidence="3">Uncharacterized protein</fullName>
    </submittedName>
</protein>
<name>A0A8H3ZWL7_9PEZI</name>
<evidence type="ECO:0000256" key="2">
    <source>
        <dbReference type="SAM" id="SignalP"/>
    </source>
</evidence>
<evidence type="ECO:0000313" key="3">
    <source>
        <dbReference type="EMBL" id="KAF0326980.1"/>
    </source>
</evidence>
<evidence type="ECO:0000256" key="1">
    <source>
        <dbReference type="SAM" id="MobiDB-lite"/>
    </source>
</evidence>
<feature type="signal peptide" evidence="2">
    <location>
        <begin position="1"/>
        <end position="16"/>
    </location>
</feature>
<feature type="chain" id="PRO_5034866860" evidence="2">
    <location>
        <begin position="17"/>
        <end position="79"/>
    </location>
</feature>
<dbReference type="EMBL" id="WOWK01000026">
    <property type="protein sequence ID" value="KAF0326980.1"/>
    <property type="molecule type" value="Genomic_DNA"/>
</dbReference>
<keyword evidence="4" id="KW-1185">Reference proteome</keyword>
<gene>
    <name evidence="3" type="ORF">GQ607_005744</name>
</gene>
<reference evidence="3 4" key="1">
    <citation type="submission" date="2019-12" db="EMBL/GenBank/DDBJ databases">
        <title>A genome sequence resource for the geographically widespread anthracnose pathogen Colletotrichum asianum.</title>
        <authorList>
            <person name="Meng Y."/>
        </authorList>
    </citation>
    <scope>NUCLEOTIDE SEQUENCE [LARGE SCALE GENOMIC DNA]</scope>
    <source>
        <strain evidence="3 4">ICMP 18580</strain>
    </source>
</reference>
<organism evidence="3 4">
    <name type="scientific">Colletotrichum asianum</name>
    <dbReference type="NCBI Taxonomy" id="702518"/>
    <lineage>
        <taxon>Eukaryota</taxon>
        <taxon>Fungi</taxon>
        <taxon>Dikarya</taxon>
        <taxon>Ascomycota</taxon>
        <taxon>Pezizomycotina</taxon>
        <taxon>Sordariomycetes</taxon>
        <taxon>Hypocreomycetidae</taxon>
        <taxon>Glomerellales</taxon>
        <taxon>Glomerellaceae</taxon>
        <taxon>Colletotrichum</taxon>
        <taxon>Colletotrichum gloeosporioides species complex</taxon>
    </lineage>
</organism>
<dbReference type="OrthoDB" id="4844652at2759"/>
<dbReference type="AlphaFoldDB" id="A0A8H3ZWL7"/>